<comment type="caution">
    <text evidence="4">The sequence shown here is derived from an EMBL/GenBank/DDBJ whole genome shotgun (WGS) entry which is preliminary data.</text>
</comment>
<dbReference type="PANTHER" id="PTHR44591">
    <property type="entry name" value="STRESS RESPONSE REGULATOR PROTEIN 1"/>
    <property type="match status" value="1"/>
</dbReference>
<gene>
    <name evidence="4" type="ORF">GMO_17080</name>
</gene>
<evidence type="ECO:0000313" key="4">
    <source>
        <dbReference type="EMBL" id="EHH67941.1"/>
    </source>
</evidence>
<dbReference type="EMBL" id="AGQV01000005">
    <property type="protein sequence ID" value="EHH67941.1"/>
    <property type="molecule type" value="Genomic_DNA"/>
</dbReference>
<dbReference type="Pfam" id="PF00072">
    <property type="entry name" value="Response_reg"/>
    <property type="match status" value="1"/>
</dbReference>
<keyword evidence="1 2" id="KW-0597">Phosphoprotein</keyword>
<keyword evidence="5" id="KW-1185">Reference proteome</keyword>
<feature type="modified residue" description="4-aspartylphosphate" evidence="2">
    <location>
        <position position="48"/>
    </location>
</feature>
<reference evidence="4 5" key="1">
    <citation type="submission" date="2011-10" db="EMBL/GenBank/DDBJ databases">
        <title>Genome sequence of Gluconobacter morbifer G707, isolated from Drosophila gut.</title>
        <authorList>
            <person name="Lee W.-J."/>
            <person name="Kim E.-K."/>
        </authorList>
    </citation>
    <scope>NUCLEOTIDE SEQUENCE [LARGE SCALE GENOMIC DNA]</scope>
    <source>
        <strain evidence="4 5">G707</strain>
    </source>
</reference>
<dbReference type="Gene3D" id="3.40.50.2300">
    <property type="match status" value="1"/>
</dbReference>
<dbReference type="PROSITE" id="PS50110">
    <property type="entry name" value="RESPONSE_REGULATORY"/>
    <property type="match status" value="1"/>
</dbReference>
<dbReference type="SUPFAM" id="SSF52172">
    <property type="entry name" value="CheY-like"/>
    <property type="match status" value="1"/>
</dbReference>
<organism evidence="4 5">
    <name type="scientific">Gluconobacter morbifer G707</name>
    <dbReference type="NCBI Taxonomy" id="1088869"/>
    <lineage>
        <taxon>Bacteria</taxon>
        <taxon>Pseudomonadati</taxon>
        <taxon>Pseudomonadota</taxon>
        <taxon>Alphaproteobacteria</taxon>
        <taxon>Acetobacterales</taxon>
        <taxon>Acetobacteraceae</taxon>
        <taxon>Gluconobacter</taxon>
    </lineage>
</organism>
<feature type="domain" description="Response regulatory" evidence="3">
    <location>
        <begin position="2"/>
        <end position="110"/>
    </location>
</feature>
<dbReference type="STRING" id="1088869.GMO_17080"/>
<dbReference type="GO" id="GO:0000160">
    <property type="term" value="P:phosphorelay signal transduction system"/>
    <property type="evidence" value="ECO:0007669"/>
    <property type="project" value="InterPro"/>
</dbReference>
<evidence type="ECO:0000259" key="3">
    <source>
        <dbReference type="PROSITE" id="PS50110"/>
    </source>
</evidence>
<proteinExistence type="predicted"/>
<dbReference type="PATRIC" id="fig|1088869.3.peg.1703"/>
<dbReference type="Proteomes" id="UP000004949">
    <property type="component" value="Unassembled WGS sequence"/>
</dbReference>
<dbReference type="InterPro" id="IPR011006">
    <property type="entry name" value="CheY-like_superfamily"/>
</dbReference>
<evidence type="ECO:0000256" key="1">
    <source>
        <dbReference type="ARBA" id="ARBA00022553"/>
    </source>
</evidence>
<evidence type="ECO:0000313" key="5">
    <source>
        <dbReference type="Proteomes" id="UP000004949"/>
    </source>
</evidence>
<dbReference type="RefSeq" id="WP_008851855.1">
    <property type="nucleotide sequence ID" value="NZ_AGQV01000005.1"/>
</dbReference>
<protein>
    <recommendedName>
        <fullName evidence="3">Response regulatory domain-containing protein</fullName>
    </recommendedName>
</protein>
<dbReference type="OrthoDB" id="7277237at2"/>
<name>G6XJX9_9PROT</name>
<dbReference type="PANTHER" id="PTHR44591:SF3">
    <property type="entry name" value="RESPONSE REGULATORY DOMAIN-CONTAINING PROTEIN"/>
    <property type="match status" value="1"/>
</dbReference>
<evidence type="ECO:0000256" key="2">
    <source>
        <dbReference type="PROSITE-ProRule" id="PRU00169"/>
    </source>
</evidence>
<dbReference type="InterPro" id="IPR001789">
    <property type="entry name" value="Sig_transdc_resp-reg_receiver"/>
</dbReference>
<dbReference type="AlphaFoldDB" id="G6XJX9"/>
<dbReference type="eggNOG" id="COG0784">
    <property type="taxonomic scope" value="Bacteria"/>
</dbReference>
<sequence length="119" mass="12494">MKALLVEDDSSVALVVQMVLQKEGWSVEEAPDATRALTAKTPDLLVTDLNLPGGQDGTAVARQLRQRNPQLAVVLISGDFEESGPGPNAMVTLSKPFRRKALLDAIAQARSIVSGGGGT</sequence>
<dbReference type="SMART" id="SM00448">
    <property type="entry name" value="REC"/>
    <property type="match status" value="1"/>
</dbReference>
<accession>G6XJX9</accession>
<dbReference type="InterPro" id="IPR050595">
    <property type="entry name" value="Bact_response_regulator"/>
</dbReference>
<dbReference type="CDD" id="cd00156">
    <property type="entry name" value="REC"/>
    <property type="match status" value="1"/>
</dbReference>